<evidence type="ECO:0000256" key="7">
    <source>
        <dbReference type="ARBA" id="ARBA00038437"/>
    </source>
</evidence>
<feature type="domain" description="DEAD-box RNA helicase Q" evidence="15">
    <location>
        <begin position="1"/>
        <end position="29"/>
    </location>
</feature>
<feature type="domain" description="Helicase ATP-binding" evidence="13">
    <location>
        <begin position="32"/>
        <end position="203"/>
    </location>
</feature>
<evidence type="ECO:0000256" key="12">
    <source>
        <dbReference type="SAM" id="MobiDB-lite"/>
    </source>
</evidence>
<evidence type="ECO:0000256" key="1">
    <source>
        <dbReference type="ARBA" id="ARBA00012552"/>
    </source>
</evidence>
<gene>
    <name evidence="16" type="ORF">MNODULE_14085</name>
</gene>
<dbReference type="GO" id="GO:0016787">
    <property type="term" value="F:hydrolase activity"/>
    <property type="evidence" value="ECO:0007669"/>
    <property type="project" value="UniProtKB-KW"/>
</dbReference>
<comment type="catalytic activity">
    <reaction evidence="8">
        <text>ATP + H2O = ADP + phosphate + H(+)</text>
        <dbReference type="Rhea" id="RHEA:13065"/>
        <dbReference type="ChEBI" id="CHEBI:15377"/>
        <dbReference type="ChEBI" id="CHEBI:15378"/>
        <dbReference type="ChEBI" id="CHEBI:30616"/>
        <dbReference type="ChEBI" id="CHEBI:43474"/>
        <dbReference type="ChEBI" id="CHEBI:456216"/>
        <dbReference type="EC" id="3.6.4.13"/>
    </reaction>
</comment>
<feature type="compositionally biased region" description="Basic residues" evidence="12">
    <location>
        <begin position="383"/>
        <end position="394"/>
    </location>
</feature>
<accession>A0A7X6IBX8</accession>
<dbReference type="InterPro" id="IPR000629">
    <property type="entry name" value="RNA-helicase_DEAD-box_CS"/>
</dbReference>
<evidence type="ECO:0000256" key="10">
    <source>
        <dbReference type="PROSITE-ProRule" id="PRU00552"/>
    </source>
</evidence>
<dbReference type="PROSITE" id="PS00039">
    <property type="entry name" value="DEAD_ATP_HELICASE"/>
    <property type="match status" value="1"/>
</dbReference>
<dbReference type="FunFam" id="3.40.50.300:FF:000108">
    <property type="entry name" value="ATP-dependent RNA helicase RhlE"/>
    <property type="match status" value="1"/>
</dbReference>
<evidence type="ECO:0000256" key="2">
    <source>
        <dbReference type="ARBA" id="ARBA00022490"/>
    </source>
</evidence>
<evidence type="ECO:0000313" key="17">
    <source>
        <dbReference type="Proteomes" id="UP000534783"/>
    </source>
</evidence>
<evidence type="ECO:0000256" key="4">
    <source>
        <dbReference type="ARBA" id="ARBA00022801"/>
    </source>
</evidence>
<evidence type="ECO:0000259" key="13">
    <source>
        <dbReference type="PROSITE" id="PS51192"/>
    </source>
</evidence>
<keyword evidence="6 11" id="KW-0067">ATP-binding</keyword>
<dbReference type="EMBL" id="VTOW01000002">
    <property type="protein sequence ID" value="NKE71874.1"/>
    <property type="molecule type" value="Genomic_DNA"/>
</dbReference>
<dbReference type="RefSeq" id="WP_168060899.1">
    <property type="nucleotide sequence ID" value="NZ_VTOW01000002.1"/>
</dbReference>
<dbReference type="InterPro" id="IPR011545">
    <property type="entry name" value="DEAD/DEAH_box_helicase_dom"/>
</dbReference>
<dbReference type="PANTHER" id="PTHR47959">
    <property type="entry name" value="ATP-DEPENDENT RNA HELICASE RHLE-RELATED"/>
    <property type="match status" value="1"/>
</dbReference>
<dbReference type="GO" id="GO:0003724">
    <property type="term" value="F:RNA helicase activity"/>
    <property type="evidence" value="ECO:0007669"/>
    <property type="project" value="UniProtKB-EC"/>
</dbReference>
<evidence type="ECO:0000256" key="11">
    <source>
        <dbReference type="RuleBase" id="RU000492"/>
    </source>
</evidence>
<keyword evidence="17" id="KW-1185">Reference proteome</keyword>
<dbReference type="GO" id="GO:0042255">
    <property type="term" value="P:ribosome assembly"/>
    <property type="evidence" value="ECO:0007669"/>
    <property type="project" value="UniProtKB-ARBA"/>
</dbReference>
<dbReference type="Proteomes" id="UP000534783">
    <property type="component" value="Unassembled WGS sequence"/>
</dbReference>
<dbReference type="InterPro" id="IPR001650">
    <property type="entry name" value="Helicase_C-like"/>
</dbReference>
<feature type="region of interest" description="Disordered" evidence="12">
    <location>
        <begin position="374"/>
        <end position="410"/>
    </location>
</feature>
<dbReference type="GO" id="GO:0009266">
    <property type="term" value="P:response to temperature stimulus"/>
    <property type="evidence" value="ECO:0007669"/>
    <property type="project" value="UniProtKB-ARBA"/>
</dbReference>
<dbReference type="InterPro" id="IPR044742">
    <property type="entry name" value="DEAD/DEAH_RhlB"/>
</dbReference>
<keyword evidence="5 11" id="KW-0347">Helicase</keyword>
<protein>
    <recommendedName>
        <fullName evidence="9">DEAD-box ATP-dependent RNA helicase RhpA</fullName>
        <ecNumber evidence="1">3.6.4.13</ecNumber>
    </recommendedName>
</protein>
<feature type="short sequence motif" description="Q motif" evidence="10">
    <location>
        <begin position="1"/>
        <end position="29"/>
    </location>
</feature>
<dbReference type="CDD" id="cd00268">
    <property type="entry name" value="DEADc"/>
    <property type="match status" value="1"/>
</dbReference>
<evidence type="ECO:0000256" key="6">
    <source>
        <dbReference type="ARBA" id="ARBA00022840"/>
    </source>
</evidence>
<proteinExistence type="inferred from homology"/>
<dbReference type="InterPro" id="IPR014001">
    <property type="entry name" value="Helicase_ATP-bd"/>
</dbReference>
<evidence type="ECO:0000259" key="14">
    <source>
        <dbReference type="PROSITE" id="PS51194"/>
    </source>
</evidence>
<dbReference type="SMART" id="SM00490">
    <property type="entry name" value="HELICc"/>
    <property type="match status" value="1"/>
</dbReference>
<evidence type="ECO:0000256" key="3">
    <source>
        <dbReference type="ARBA" id="ARBA00022741"/>
    </source>
</evidence>
<organism evidence="16 17">
    <name type="scientific">Candidatus Manganitrophus noduliformans</name>
    <dbReference type="NCBI Taxonomy" id="2606439"/>
    <lineage>
        <taxon>Bacteria</taxon>
        <taxon>Pseudomonadati</taxon>
        <taxon>Nitrospirota</taxon>
        <taxon>Nitrospiria</taxon>
        <taxon>Candidatus Troglogloeales</taxon>
        <taxon>Candidatus Manganitrophaceae</taxon>
        <taxon>Candidatus Manganitrophus</taxon>
    </lineage>
</organism>
<sequence length="410" mass="45562">MSFENMGLAPEIVRAVKSRGYENPTPIQLQAIPIIMMGKDLTGCAQTGTGKTAGFTLPILHRLREGKSPSLRALVLVPTRELAAQVDESIRTYGRFLRLKNEVIFGGVGIRPQKDALRRGIDILVATPGRLLDHMRQGTVNFRNLEVLVLDEADRMLDMGFLPDVRTIIKALPKQRQTLFFSATLSGEVKKLADEILNNPQRIEVAPQGTPAEGIRQVVYPVDTGRKRDLLIHLMELEKMSQVLVFTRTKHRANDIASHLTKKGKKVAALHSDKSQGARTQALEQFRRGAIQVLVATNIAARGLDVKGITHVVNYELPEAPEDYVHRIGRTARAQGTGDAISLMAPAERGSLRDIERLIGSKIPQVLVAGFEVKESPADKSKPAKKPVQSHRKKENGWKENGFKKRTKRW</sequence>
<evidence type="ECO:0000256" key="8">
    <source>
        <dbReference type="ARBA" id="ARBA00047984"/>
    </source>
</evidence>
<evidence type="ECO:0000259" key="15">
    <source>
        <dbReference type="PROSITE" id="PS51195"/>
    </source>
</evidence>
<name>A0A7X6IBX8_9BACT</name>
<dbReference type="Gene3D" id="3.40.50.300">
    <property type="entry name" value="P-loop containing nucleotide triphosphate hydrolases"/>
    <property type="match status" value="2"/>
</dbReference>
<dbReference type="AlphaFoldDB" id="A0A7X6IBX8"/>
<feature type="domain" description="Helicase C-terminal" evidence="14">
    <location>
        <begin position="229"/>
        <end position="374"/>
    </location>
</feature>
<dbReference type="GO" id="GO:0005829">
    <property type="term" value="C:cytosol"/>
    <property type="evidence" value="ECO:0007669"/>
    <property type="project" value="TreeGrafter"/>
</dbReference>
<dbReference type="InterPro" id="IPR050079">
    <property type="entry name" value="DEAD_box_RNA_helicase"/>
</dbReference>
<dbReference type="PROSITE" id="PS51194">
    <property type="entry name" value="HELICASE_CTER"/>
    <property type="match status" value="1"/>
</dbReference>
<reference evidence="16 17" key="1">
    <citation type="journal article" date="2020" name="Nature">
        <title>Bacterial chemolithoautotrophy via manganese oxidation.</title>
        <authorList>
            <person name="Yu H."/>
            <person name="Leadbetter J.R."/>
        </authorList>
    </citation>
    <scope>NUCLEOTIDE SEQUENCE [LARGE SCALE GENOMIC DNA]</scope>
    <source>
        <strain evidence="16 17">Mn-1</strain>
    </source>
</reference>
<dbReference type="InterPro" id="IPR027417">
    <property type="entry name" value="P-loop_NTPase"/>
</dbReference>
<keyword evidence="4 11" id="KW-0378">Hydrolase</keyword>
<dbReference type="PANTHER" id="PTHR47959:SF13">
    <property type="entry name" value="ATP-DEPENDENT RNA HELICASE RHLE"/>
    <property type="match status" value="1"/>
</dbReference>
<dbReference type="PROSITE" id="PS51195">
    <property type="entry name" value="Q_MOTIF"/>
    <property type="match status" value="1"/>
</dbReference>
<dbReference type="PROSITE" id="PS51192">
    <property type="entry name" value="HELICASE_ATP_BIND_1"/>
    <property type="match status" value="1"/>
</dbReference>
<dbReference type="GO" id="GO:0003676">
    <property type="term" value="F:nucleic acid binding"/>
    <property type="evidence" value="ECO:0007669"/>
    <property type="project" value="InterPro"/>
</dbReference>
<evidence type="ECO:0000256" key="9">
    <source>
        <dbReference type="ARBA" id="ARBA00074363"/>
    </source>
</evidence>
<comment type="similarity">
    <text evidence="7 11">Belongs to the DEAD box helicase family.</text>
</comment>
<evidence type="ECO:0000256" key="5">
    <source>
        <dbReference type="ARBA" id="ARBA00022806"/>
    </source>
</evidence>
<dbReference type="SUPFAM" id="SSF52540">
    <property type="entry name" value="P-loop containing nucleoside triphosphate hydrolases"/>
    <property type="match status" value="1"/>
</dbReference>
<dbReference type="CDD" id="cd18787">
    <property type="entry name" value="SF2_C_DEAD"/>
    <property type="match status" value="1"/>
</dbReference>
<dbReference type="Pfam" id="PF00270">
    <property type="entry name" value="DEAD"/>
    <property type="match status" value="1"/>
</dbReference>
<dbReference type="Pfam" id="PF00271">
    <property type="entry name" value="Helicase_C"/>
    <property type="match status" value="1"/>
</dbReference>
<comment type="caution">
    <text evidence="16">The sequence shown here is derived from an EMBL/GenBank/DDBJ whole genome shotgun (WGS) entry which is preliminary data.</text>
</comment>
<dbReference type="EC" id="3.6.4.13" evidence="1"/>
<keyword evidence="3 11" id="KW-0547">Nucleotide-binding</keyword>
<dbReference type="InterPro" id="IPR014014">
    <property type="entry name" value="RNA_helicase_DEAD_Q_motif"/>
</dbReference>
<evidence type="ECO:0000313" key="16">
    <source>
        <dbReference type="EMBL" id="NKE71874.1"/>
    </source>
</evidence>
<dbReference type="GO" id="GO:0005524">
    <property type="term" value="F:ATP binding"/>
    <property type="evidence" value="ECO:0007669"/>
    <property type="project" value="UniProtKB-KW"/>
</dbReference>
<dbReference type="SMART" id="SM00487">
    <property type="entry name" value="DEXDc"/>
    <property type="match status" value="1"/>
</dbReference>
<keyword evidence="2" id="KW-0963">Cytoplasm</keyword>